<dbReference type="PANTHER" id="PTHR22989:SF3">
    <property type="entry name" value="METHYLTRANSFERASE FKBM DOMAIN-CONTAINING PROTEIN"/>
    <property type="match status" value="1"/>
</dbReference>
<dbReference type="Pfam" id="PF05050">
    <property type="entry name" value="Methyltransf_21"/>
    <property type="match status" value="1"/>
</dbReference>
<evidence type="ECO:0000259" key="1">
    <source>
        <dbReference type="Pfam" id="PF05050"/>
    </source>
</evidence>
<dbReference type="OrthoDB" id="5872171at2759"/>
<dbReference type="Proteomes" id="UP000230423">
    <property type="component" value="Unassembled WGS sequence"/>
</dbReference>
<proteinExistence type="predicted"/>
<evidence type="ECO:0000313" key="3">
    <source>
        <dbReference type="Proteomes" id="UP000230423"/>
    </source>
</evidence>
<name>A0A2G9TYJ1_TELCI</name>
<organism evidence="2 3">
    <name type="scientific">Teladorsagia circumcincta</name>
    <name type="common">Brown stomach worm</name>
    <name type="synonym">Ostertagia circumcincta</name>
    <dbReference type="NCBI Taxonomy" id="45464"/>
    <lineage>
        <taxon>Eukaryota</taxon>
        <taxon>Metazoa</taxon>
        <taxon>Ecdysozoa</taxon>
        <taxon>Nematoda</taxon>
        <taxon>Chromadorea</taxon>
        <taxon>Rhabditida</taxon>
        <taxon>Rhabditina</taxon>
        <taxon>Rhabditomorpha</taxon>
        <taxon>Strongyloidea</taxon>
        <taxon>Trichostrongylidae</taxon>
        <taxon>Teladorsagia</taxon>
    </lineage>
</organism>
<dbReference type="PANTHER" id="PTHR22989">
    <property type="entry name" value="UNCHARACTERIZED DUF13 C.ELEGANS"/>
    <property type="match status" value="1"/>
</dbReference>
<protein>
    <recommendedName>
        <fullName evidence="1">Methyltransferase FkbM domain-containing protein</fullName>
    </recommendedName>
</protein>
<dbReference type="EMBL" id="KZ351418">
    <property type="protein sequence ID" value="PIO62988.1"/>
    <property type="molecule type" value="Genomic_DNA"/>
</dbReference>
<feature type="domain" description="Methyltransferase FkbM" evidence="1">
    <location>
        <begin position="42"/>
        <end position="189"/>
    </location>
</feature>
<feature type="non-terminal residue" evidence="2">
    <location>
        <position position="255"/>
    </location>
</feature>
<accession>A0A2G9TYJ1</accession>
<reference evidence="2 3" key="1">
    <citation type="submission" date="2015-09" db="EMBL/GenBank/DDBJ databases">
        <title>Draft genome of the parasitic nematode Teladorsagia circumcincta isolate WARC Sus (inbred).</title>
        <authorList>
            <person name="Mitreva M."/>
        </authorList>
    </citation>
    <scope>NUCLEOTIDE SEQUENCE [LARGE SCALE GENOMIC DNA]</scope>
    <source>
        <strain evidence="2 3">S</strain>
    </source>
</reference>
<sequence length="255" mass="28826">MQLFSLTDSRAAHRRITKAFAEWRSCMKILLDNTGRNPSKVWMDIPKITNFCVNTTDVRRIKLTLLVNGDEVKRGIISNGSEFFGADPVTTTNAHIFGRIGKFFPVAVSNLSGLSYSTIRADNGSYVKRTVAHVHLATFLTQMVNRTRIDNLLMDNEGPEYDLIPMITIDNVLPEKNIVICQMNVEFHNWVSKGRPCLPNVMSGMLQQGRYAHTMFMNTDRLVKIDCEDCGRKYSDTGDDVAKENFSDSPILKLL</sequence>
<dbReference type="AlphaFoldDB" id="A0A2G9TYJ1"/>
<dbReference type="InterPro" id="IPR006342">
    <property type="entry name" value="FkbM_mtfrase"/>
</dbReference>
<evidence type="ECO:0000313" key="2">
    <source>
        <dbReference type="EMBL" id="PIO62988.1"/>
    </source>
</evidence>
<keyword evidence="3" id="KW-1185">Reference proteome</keyword>
<gene>
    <name evidence="2" type="ORF">TELCIR_15431</name>
</gene>